<feature type="non-terminal residue" evidence="2">
    <location>
        <position position="52"/>
    </location>
</feature>
<evidence type="ECO:0000313" key="3">
    <source>
        <dbReference type="Proteomes" id="UP001189624"/>
    </source>
</evidence>
<gene>
    <name evidence="2" type="ORF">AYBTSS11_LOCUS10471</name>
</gene>
<dbReference type="InterPro" id="IPR036249">
    <property type="entry name" value="Thioredoxin-like_sf"/>
</dbReference>
<evidence type="ECO:0000313" key="2">
    <source>
        <dbReference type="EMBL" id="CAJ1941781.1"/>
    </source>
</evidence>
<dbReference type="Gene3D" id="3.40.30.10">
    <property type="entry name" value="Glutaredoxin"/>
    <property type="match status" value="1"/>
</dbReference>
<feature type="domain" description="Glutaredoxin" evidence="1">
    <location>
        <begin position="2"/>
        <end position="48"/>
    </location>
</feature>
<sequence>MRMILKEFRVWVDEKDVSMDIAYKEELQCVLDERHVALPQVFVQGKYVGGTE</sequence>
<dbReference type="InterPro" id="IPR002109">
    <property type="entry name" value="Glutaredoxin"/>
</dbReference>
<dbReference type="Pfam" id="PF00462">
    <property type="entry name" value="Glutaredoxin"/>
    <property type="match status" value="1"/>
</dbReference>
<dbReference type="PANTHER" id="PTHR45669">
    <property type="entry name" value="GLUTAREDOXIN DOMAIN-CONTAINING CYSTEINE-RICH PROTEIN CG12206-RELATED"/>
    <property type="match status" value="1"/>
</dbReference>
<dbReference type="Proteomes" id="UP001189624">
    <property type="component" value="Chromosome 3"/>
</dbReference>
<evidence type="ECO:0000259" key="1">
    <source>
        <dbReference type="Pfam" id="PF00462"/>
    </source>
</evidence>
<dbReference type="AlphaFoldDB" id="A0AA86SWV3"/>
<organism evidence="2 3">
    <name type="scientific">Sphenostylis stenocarpa</name>
    <dbReference type="NCBI Taxonomy" id="92480"/>
    <lineage>
        <taxon>Eukaryota</taxon>
        <taxon>Viridiplantae</taxon>
        <taxon>Streptophyta</taxon>
        <taxon>Embryophyta</taxon>
        <taxon>Tracheophyta</taxon>
        <taxon>Spermatophyta</taxon>
        <taxon>Magnoliopsida</taxon>
        <taxon>eudicotyledons</taxon>
        <taxon>Gunneridae</taxon>
        <taxon>Pentapetalae</taxon>
        <taxon>rosids</taxon>
        <taxon>fabids</taxon>
        <taxon>Fabales</taxon>
        <taxon>Fabaceae</taxon>
        <taxon>Papilionoideae</taxon>
        <taxon>50 kb inversion clade</taxon>
        <taxon>NPAAA clade</taxon>
        <taxon>indigoferoid/millettioid clade</taxon>
        <taxon>Phaseoleae</taxon>
        <taxon>Sphenostylis</taxon>
    </lineage>
</organism>
<proteinExistence type="predicted"/>
<name>A0AA86SWV3_9FABA</name>
<dbReference type="PANTHER" id="PTHR45669:SF17">
    <property type="entry name" value="GLUTAREDOXIN DOMAIN-CONTAINING PROTEIN"/>
    <property type="match status" value="1"/>
</dbReference>
<dbReference type="PROSITE" id="PS51354">
    <property type="entry name" value="GLUTAREDOXIN_2"/>
    <property type="match status" value="1"/>
</dbReference>
<dbReference type="SUPFAM" id="SSF52833">
    <property type="entry name" value="Thioredoxin-like"/>
    <property type="match status" value="1"/>
</dbReference>
<dbReference type="EMBL" id="OY731400">
    <property type="protein sequence ID" value="CAJ1941781.1"/>
    <property type="molecule type" value="Genomic_DNA"/>
</dbReference>
<reference evidence="2" key="1">
    <citation type="submission" date="2023-10" db="EMBL/GenBank/DDBJ databases">
        <authorList>
            <person name="Domelevo Entfellner J.-B."/>
        </authorList>
    </citation>
    <scope>NUCLEOTIDE SEQUENCE</scope>
</reference>
<dbReference type="Gramene" id="rna-AYBTSS11_LOCUS10471">
    <property type="protein sequence ID" value="CAJ1941781.1"/>
    <property type="gene ID" value="gene-AYBTSS11_LOCUS10471"/>
</dbReference>
<protein>
    <recommendedName>
        <fullName evidence="1">Glutaredoxin domain-containing protein</fullName>
    </recommendedName>
</protein>
<keyword evidence="3" id="KW-1185">Reference proteome</keyword>
<accession>A0AA86SWV3</accession>